<proteinExistence type="predicted"/>
<feature type="region of interest" description="Disordered" evidence="1">
    <location>
        <begin position="1"/>
        <end position="39"/>
    </location>
</feature>
<dbReference type="AlphaFoldDB" id="A0A7S4HSC6"/>
<accession>A0A7S4HSC6</accession>
<dbReference type="EMBL" id="HBKO01013005">
    <property type="protein sequence ID" value="CAE2207765.1"/>
    <property type="molecule type" value="Transcribed_RNA"/>
</dbReference>
<protein>
    <submittedName>
        <fullName evidence="2">Uncharacterized protein</fullName>
    </submittedName>
</protein>
<gene>
    <name evidence="2" type="ORF">CPOL0286_LOCUS5795</name>
</gene>
<name>A0A7S4HSC6_9EUKA</name>
<dbReference type="GO" id="GO:0005254">
    <property type="term" value="F:chloride channel activity"/>
    <property type="evidence" value="ECO:0007669"/>
    <property type="project" value="InterPro"/>
</dbReference>
<organism evidence="2">
    <name type="scientific">Prymnesium polylepis</name>
    <dbReference type="NCBI Taxonomy" id="72548"/>
    <lineage>
        <taxon>Eukaryota</taxon>
        <taxon>Haptista</taxon>
        <taxon>Haptophyta</taxon>
        <taxon>Prymnesiophyceae</taxon>
        <taxon>Prymnesiales</taxon>
        <taxon>Prymnesiaceae</taxon>
        <taxon>Prymnesium</taxon>
    </lineage>
</organism>
<evidence type="ECO:0000256" key="1">
    <source>
        <dbReference type="SAM" id="MobiDB-lite"/>
    </source>
</evidence>
<evidence type="ECO:0000313" key="2">
    <source>
        <dbReference type="EMBL" id="CAE2207765.1"/>
    </source>
</evidence>
<reference evidence="2" key="1">
    <citation type="submission" date="2021-01" db="EMBL/GenBank/DDBJ databases">
        <authorList>
            <person name="Corre E."/>
            <person name="Pelletier E."/>
            <person name="Niang G."/>
            <person name="Scheremetjew M."/>
            <person name="Finn R."/>
            <person name="Kale V."/>
            <person name="Holt S."/>
            <person name="Cochrane G."/>
            <person name="Meng A."/>
            <person name="Brown T."/>
            <person name="Cohen L."/>
        </authorList>
    </citation>
    <scope>NUCLEOTIDE SEQUENCE</scope>
    <source>
        <strain evidence="2">UIO037</strain>
    </source>
</reference>
<sequence length="273" mass="30104">MREPSQPAPASVPELRAPSEQGSQRVAEAASLRRKSTTKQMEAIVQNARGAGNEAVRKTKEQLAYEKNEMGFFALGHNPAMAGFIDRDSGYRGERASAFSFCFQFPDIICKLKGSVFPNILVEISIATIRGATNAQWRQESDTTHQVGHQIAGTLLSFLVVFRSQIAWNMYHSGYTAFNTLRSISVNLSNATLTSLIARCAESGEPLPPEAYEVSRLLKLFFFLVVEHVRSSEGEGAWIWVQYVAYSFAHPHEIVELQAEVCGQPAARTCAAS</sequence>